<evidence type="ECO:0000256" key="2">
    <source>
        <dbReference type="ARBA" id="ARBA00006432"/>
    </source>
</evidence>
<dbReference type="PANTHER" id="PTHR24096">
    <property type="entry name" value="LONG-CHAIN-FATTY-ACID--COA LIGASE"/>
    <property type="match status" value="1"/>
</dbReference>
<evidence type="ECO:0000256" key="3">
    <source>
        <dbReference type="ARBA" id="ARBA00022598"/>
    </source>
</evidence>
<comment type="subcellular location">
    <subcellularLocation>
        <location evidence="1">Peroxisome</location>
    </subcellularLocation>
</comment>
<evidence type="ECO:0000259" key="5">
    <source>
        <dbReference type="Pfam" id="PF00501"/>
    </source>
</evidence>
<comment type="similarity">
    <text evidence="2">Belongs to the ATP-dependent AMP-binding enzyme family.</text>
</comment>
<gene>
    <name evidence="6" type="ORF">g.40252</name>
</gene>
<keyword evidence="4" id="KW-0576">Peroxisome</keyword>
<organism evidence="6">
    <name type="scientific">Clastoptera arizonana</name>
    <name type="common">Arizona spittle bug</name>
    <dbReference type="NCBI Taxonomy" id="38151"/>
    <lineage>
        <taxon>Eukaryota</taxon>
        <taxon>Metazoa</taxon>
        <taxon>Ecdysozoa</taxon>
        <taxon>Arthropoda</taxon>
        <taxon>Hexapoda</taxon>
        <taxon>Insecta</taxon>
        <taxon>Pterygota</taxon>
        <taxon>Neoptera</taxon>
        <taxon>Paraneoptera</taxon>
        <taxon>Hemiptera</taxon>
        <taxon>Auchenorrhyncha</taxon>
        <taxon>Cercopoidea</taxon>
        <taxon>Clastopteridae</taxon>
        <taxon>Clastoptera</taxon>
    </lineage>
</organism>
<dbReference type="PROSITE" id="PS00455">
    <property type="entry name" value="AMP_BINDING"/>
    <property type="match status" value="1"/>
</dbReference>
<dbReference type="AlphaFoldDB" id="A0A1B6D0T4"/>
<dbReference type="InterPro" id="IPR020845">
    <property type="entry name" value="AMP-binding_CS"/>
</dbReference>
<dbReference type="GO" id="GO:0005777">
    <property type="term" value="C:peroxisome"/>
    <property type="evidence" value="ECO:0007669"/>
    <property type="project" value="UniProtKB-SubCell"/>
</dbReference>
<evidence type="ECO:0000313" key="6">
    <source>
        <dbReference type="EMBL" id="JAS19298.1"/>
    </source>
</evidence>
<dbReference type="Pfam" id="PF00501">
    <property type="entry name" value="AMP-binding"/>
    <property type="match status" value="1"/>
</dbReference>
<dbReference type="GO" id="GO:0016405">
    <property type="term" value="F:CoA-ligase activity"/>
    <property type="evidence" value="ECO:0007669"/>
    <property type="project" value="TreeGrafter"/>
</dbReference>
<dbReference type="PANTHER" id="PTHR24096:SF149">
    <property type="entry name" value="AMP-BINDING DOMAIN-CONTAINING PROTEIN-RELATED"/>
    <property type="match status" value="1"/>
</dbReference>
<proteinExistence type="inferred from homology"/>
<feature type="non-terminal residue" evidence="6">
    <location>
        <position position="299"/>
    </location>
</feature>
<dbReference type="EMBL" id="GEDC01018000">
    <property type="protein sequence ID" value="JAS19298.1"/>
    <property type="molecule type" value="Transcribed_RNA"/>
</dbReference>
<name>A0A1B6D0T4_9HEMI</name>
<dbReference type="InterPro" id="IPR042099">
    <property type="entry name" value="ANL_N_sf"/>
</dbReference>
<dbReference type="Gene3D" id="3.40.50.12780">
    <property type="entry name" value="N-terminal domain of ligase-like"/>
    <property type="match status" value="1"/>
</dbReference>
<protein>
    <recommendedName>
        <fullName evidence="5">AMP-dependent synthetase/ligase domain-containing protein</fullName>
    </recommendedName>
</protein>
<evidence type="ECO:0000256" key="1">
    <source>
        <dbReference type="ARBA" id="ARBA00004275"/>
    </source>
</evidence>
<dbReference type="InterPro" id="IPR000873">
    <property type="entry name" value="AMP-dep_synth/lig_dom"/>
</dbReference>
<keyword evidence="3" id="KW-0436">Ligase</keyword>
<sequence length="299" mass="33593">MTAFSDVSSMQDIEMDTLCCPITTTSISMLLYNTIRRHPGANIAEIEVETGRSLTFTELLERVSSLVAGLISIGVTENSKIVVLSYNSQESHMIILAGMFIGAVIVPIDPSCQEDEIEHMLKLVEPDYMFSEGGKTLFRLHQILPLTDYPTPQLIVNNNKKGHTKFKDLLLRADPDCVPMLPDPDEDHVVFIMFTSGSTGMPKGAMLPETYFLKSQYLISEMGRTKCAENHLMATSISWVSGLFTYMKGLIAGDKTIYLRGRVHEVVLLETIQRYKINKMSSHPTPVLRMALYPRIFDY</sequence>
<reference evidence="6" key="1">
    <citation type="submission" date="2015-12" db="EMBL/GenBank/DDBJ databases">
        <title>De novo transcriptome assembly of four potential Pierce s Disease insect vectors from Arizona vineyards.</title>
        <authorList>
            <person name="Tassone E.E."/>
        </authorList>
    </citation>
    <scope>NUCLEOTIDE SEQUENCE</scope>
</reference>
<evidence type="ECO:0000256" key="4">
    <source>
        <dbReference type="ARBA" id="ARBA00023140"/>
    </source>
</evidence>
<accession>A0A1B6D0T4</accession>
<feature type="domain" description="AMP-dependent synthetase/ligase" evidence="5">
    <location>
        <begin position="36"/>
        <end position="289"/>
    </location>
</feature>
<dbReference type="SUPFAM" id="SSF56801">
    <property type="entry name" value="Acetyl-CoA synthetase-like"/>
    <property type="match status" value="1"/>
</dbReference>